<dbReference type="InterPro" id="IPR012334">
    <property type="entry name" value="Pectin_lyas_fold"/>
</dbReference>
<dbReference type="EMBL" id="JBHSIS010000031">
    <property type="protein sequence ID" value="MFC4859417.1"/>
    <property type="molecule type" value="Genomic_DNA"/>
</dbReference>
<evidence type="ECO:0000313" key="2">
    <source>
        <dbReference type="Proteomes" id="UP001595859"/>
    </source>
</evidence>
<dbReference type="Proteomes" id="UP001595859">
    <property type="component" value="Unassembled WGS sequence"/>
</dbReference>
<evidence type="ECO:0000313" key="1">
    <source>
        <dbReference type="EMBL" id="MFC4859417.1"/>
    </source>
</evidence>
<proteinExistence type="predicted"/>
<reference evidence="2" key="1">
    <citation type="journal article" date="2019" name="Int. J. Syst. Evol. Microbiol.">
        <title>The Global Catalogue of Microorganisms (GCM) 10K type strain sequencing project: providing services to taxonomists for standard genome sequencing and annotation.</title>
        <authorList>
            <consortium name="The Broad Institute Genomics Platform"/>
            <consortium name="The Broad Institute Genome Sequencing Center for Infectious Disease"/>
            <person name="Wu L."/>
            <person name="Ma J."/>
        </authorList>
    </citation>
    <scope>NUCLEOTIDE SEQUENCE [LARGE SCALE GENOMIC DNA]</scope>
    <source>
        <strain evidence="2">ZS-22-S1</strain>
    </source>
</reference>
<gene>
    <name evidence="1" type="ORF">ACFPCV_38480</name>
</gene>
<dbReference type="InterPro" id="IPR011050">
    <property type="entry name" value="Pectin_lyase_fold/virulence"/>
</dbReference>
<sequence length="396" mass="41151">MLFGLCRLVRYVQSRRISSQAQLDSCGPELQEYQLARTRRPNTRLVPFLAASFLAAGLLIAPPASAEPTTIHVRATSCSDSGPGTAGQPFCTIQHALDIVQPGQTVALHDSATLYETPTLTRSGTEDAPITITSVDGAAYVWASAGPVFTISGAHDIVVRGVEFHAGGASSAEAIVLDNASRITLDQLVLVPKAQHPGLRATNSSVVTVSRSNVAGAVGGVGIHATQGSSELTLAGNTITYGVVVDGFTNLAIAGNRLYQRCGPALTVAGPADAVSIQNNVFVRSPAPTCPVNHFVEVDTAAAPTTTLDYNNITHAADAYLWAGTSYDSPADLHSATGQAAHDLIASRNSLTSLYDNANADAPGALIETAVDLPSIPNTGAGTVTYLDRGPYEYDE</sequence>
<protein>
    <submittedName>
        <fullName evidence="1">Right-handed parallel beta-helix repeat-containing protein</fullName>
    </submittedName>
</protein>
<dbReference type="Gene3D" id="2.160.20.10">
    <property type="entry name" value="Single-stranded right-handed beta-helix, Pectin lyase-like"/>
    <property type="match status" value="1"/>
</dbReference>
<accession>A0ABV9SCB9</accession>
<name>A0ABV9SCB9_9PSEU</name>
<dbReference type="SUPFAM" id="SSF51126">
    <property type="entry name" value="Pectin lyase-like"/>
    <property type="match status" value="1"/>
</dbReference>
<comment type="caution">
    <text evidence="1">The sequence shown here is derived from an EMBL/GenBank/DDBJ whole genome shotgun (WGS) entry which is preliminary data.</text>
</comment>
<dbReference type="RefSeq" id="WP_378062469.1">
    <property type="nucleotide sequence ID" value="NZ_JBHSIS010000031.1"/>
</dbReference>
<organism evidence="1 2">
    <name type="scientific">Actinophytocola glycyrrhizae</name>
    <dbReference type="NCBI Taxonomy" id="2044873"/>
    <lineage>
        <taxon>Bacteria</taxon>
        <taxon>Bacillati</taxon>
        <taxon>Actinomycetota</taxon>
        <taxon>Actinomycetes</taxon>
        <taxon>Pseudonocardiales</taxon>
        <taxon>Pseudonocardiaceae</taxon>
    </lineage>
</organism>
<keyword evidence="2" id="KW-1185">Reference proteome</keyword>